<sequence length="191" mass="20753">MEDIIIREVYRSFGEKEVLHGFSARLQAGTITGLMAPSGSGKTTLLRILMGLDRPQRGEITGLDGLRVSAVFQEDRLCENLNAAANIRLVTPTLTLETVEASLQAVGLGDSSRQPVRELSGGQKRRVAILRALLAQYDLLLLDEPFRGLDAATKQVVLTDTLTRCAGQTVLLVTHDPEELDAMGVTNRLSL</sequence>
<evidence type="ECO:0000256" key="1">
    <source>
        <dbReference type="ARBA" id="ARBA00022448"/>
    </source>
</evidence>
<dbReference type="GO" id="GO:0016887">
    <property type="term" value="F:ATP hydrolysis activity"/>
    <property type="evidence" value="ECO:0007669"/>
    <property type="project" value="InterPro"/>
</dbReference>
<dbReference type="InterPro" id="IPR017871">
    <property type="entry name" value="ABC_transporter-like_CS"/>
</dbReference>
<dbReference type="PROSITE" id="PS00211">
    <property type="entry name" value="ABC_TRANSPORTER_1"/>
    <property type="match status" value="1"/>
</dbReference>
<organism evidence="5 6">
    <name type="scientific">Candidatus Avoscillospira avistercoris</name>
    <dbReference type="NCBI Taxonomy" id="2840707"/>
    <lineage>
        <taxon>Bacteria</taxon>
        <taxon>Bacillati</taxon>
        <taxon>Bacillota</taxon>
        <taxon>Clostridia</taxon>
        <taxon>Eubacteriales</taxon>
        <taxon>Oscillospiraceae</taxon>
        <taxon>Oscillospiraceae incertae sedis</taxon>
        <taxon>Candidatus Avoscillospira</taxon>
    </lineage>
</organism>
<comment type="caution">
    <text evidence="5">The sequence shown here is derived from an EMBL/GenBank/DDBJ whole genome shotgun (WGS) entry which is preliminary data.</text>
</comment>
<dbReference type="Proteomes" id="UP000886741">
    <property type="component" value="Unassembled WGS sequence"/>
</dbReference>
<evidence type="ECO:0000313" key="5">
    <source>
        <dbReference type="EMBL" id="HIS63843.1"/>
    </source>
</evidence>
<evidence type="ECO:0000313" key="6">
    <source>
        <dbReference type="Proteomes" id="UP000886741"/>
    </source>
</evidence>
<dbReference type="InterPro" id="IPR050166">
    <property type="entry name" value="ABC_transporter_ATP-bind"/>
</dbReference>
<dbReference type="InterPro" id="IPR027417">
    <property type="entry name" value="P-loop_NTPase"/>
</dbReference>
<protein>
    <submittedName>
        <fullName evidence="5">ATP-binding cassette domain-containing protein</fullName>
    </submittedName>
</protein>
<dbReference type="PANTHER" id="PTHR42788:SF19">
    <property type="entry name" value="ALIPHATIC SULFONATES IMPORT ATP-BINDING PROTEIN SSUB 2"/>
    <property type="match status" value="1"/>
</dbReference>
<evidence type="ECO:0000256" key="2">
    <source>
        <dbReference type="ARBA" id="ARBA00022741"/>
    </source>
</evidence>
<dbReference type="InterPro" id="IPR003593">
    <property type="entry name" value="AAA+_ATPase"/>
</dbReference>
<keyword evidence="1" id="KW-0813">Transport</keyword>
<dbReference type="GO" id="GO:0005524">
    <property type="term" value="F:ATP binding"/>
    <property type="evidence" value="ECO:0007669"/>
    <property type="project" value="UniProtKB-KW"/>
</dbReference>
<dbReference type="SMART" id="SM00382">
    <property type="entry name" value="AAA"/>
    <property type="match status" value="1"/>
</dbReference>
<reference evidence="5" key="1">
    <citation type="submission" date="2020-10" db="EMBL/GenBank/DDBJ databases">
        <authorList>
            <person name="Gilroy R."/>
        </authorList>
    </citation>
    <scope>NUCLEOTIDE SEQUENCE</scope>
    <source>
        <strain evidence="5">ChiBcec16-1751</strain>
    </source>
</reference>
<accession>A0A9D1F7R3</accession>
<dbReference type="SUPFAM" id="SSF52540">
    <property type="entry name" value="P-loop containing nucleoside triphosphate hydrolases"/>
    <property type="match status" value="1"/>
</dbReference>
<reference evidence="5" key="2">
    <citation type="journal article" date="2021" name="PeerJ">
        <title>Extensive microbial diversity within the chicken gut microbiome revealed by metagenomics and culture.</title>
        <authorList>
            <person name="Gilroy R."/>
            <person name="Ravi A."/>
            <person name="Getino M."/>
            <person name="Pursley I."/>
            <person name="Horton D.L."/>
            <person name="Alikhan N.F."/>
            <person name="Baker D."/>
            <person name="Gharbi K."/>
            <person name="Hall N."/>
            <person name="Watson M."/>
            <person name="Adriaenssens E.M."/>
            <person name="Foster-Nyarko E."/>
            <person name="Jarju S."/>
            <person name="Secka A."/>
            <person name="Antonio M."/>
            <person name="Oren A."/>
            <person name="Chaudhuri R.R."/>
            <person name="La Ragione R."/>
            <person name="Hildebrand F."/>
            <person name="Pallen M.J."/>
        </authorList>
    </citation>
    <scope>NUCLEOTIDE SEQUENCE</scope>
    <source>
        <strain evidence="5">ChiBcec16-1751</strain>
    </source>
</reference>
<dbReference type="PANTHER" id="PTHR42788">
    <property type="entry name" value="TAURINE IMPORT ATP-BINDING PROTEIN-RELATED"/>
    <property type="match status" value="1"/>
</dbReference>
<dbReference type="AlphaFoldDB" id="A0A9D1F7R3"/>
<keyword evidence="3 5" id="KW-0067">ATP-binding</keyword>
<gene>
    <name evidence="5" type="ORF">IAA83_00545</name>
</gene>
<proteinExistence type="predicted"/>
<evidence type="ECO:0000259" key="4">
    <source>
        <dbReference type="PROSITE" id="PS50893"/>
    </source>
</evidence>
<dbReference type="Pfam" id="PF00005">
    <property type="entry name" value="ABC_tran"/>
    <property type="match status" value="1"/>
</dbReference>
<feature type="domain" description="ABC transporter" evidence="4">
    <location>
        <begin position="4"/>
        <end position="191"/>
    </location>
</feature>
<dbReference type="PROSITE" id="PS50893">
    <property type="entry name" value="ABC_TRANSPORTER_2"/>
    <property type="match status" value="1"/>
</dbReference>
<dbReference type="EMBL" id="DVJJ01000013">
    <property type="protein sequence ID" value="HIS63843.1"/>
    <property type="molecule type" value="Genomic_DNA"/>
</dbReference>
<name>A0A9D1F7R3_9FIRM</name>
<evidence type="ECO:0000256" key="3">
    <source>
        <dbReference type="ARBA" id="ARBA00022840"/>
    </source>
</evidence>
<dbReference type="InterPro" id="IPR003439">
    <property type="entry name" value="ABC_transporter-like_ATP-bd"/>
</dbReference>
<dbReference type="Gene3D" id="3.40.50.300">
    <property type="entry name" value="P-loop containing nucleotide triphosphate hydrolases"/>
    <property type="match status" value="1"/>
</dbReference>
<keyword evidence="2" id="KW-0547">Nucleotide-binding</keyword>